<organism evidence="3 4">
    <name type="scientific">Galbibacter orientalis DSM 19592</name>
    <dbReference type="NCBI Taxonomy" id="926559"/>
    <lineage>
        <taxon>Bacteria</taxon>
        <taxon>Pseudomonadati</taxon>
        <taxon>Bacteroidota</taxon>
        <taxon>Flavobacteriia</taxon>
        <taxon>Flavobacteriales</taxon>
        <taxon>Flavobacteriaceae</taxon>
        <taxon>Galbibacter</taxon>
    </lineage>
</organism>
<evidence type="ECO:0000313" key="3">
    <source>
        <dbReference type="EMBL" id="EIJ40454.1"/>
    </source>
</evidence>
<accession>I3CA11</accession>
<sequence length="290" mass="32970">MKTLNQHILFLKHLSFFFLLGFFTNNSHGQNTQHEISVIALGGGFSTMSYDLDQGKVNKRLGASFGFRYAYYLNNQWSLGLGVDYQSYNASASLGNVKAAYTTTDFENEDFEFRYTAENYKEEQWLKYLNLPITAQYETLGENTRFYISAGTKLGFPLKGKYQTSANAITTSGYYSQYDAELFDPAFAGFGTYGTQETNKEELDIKLSYSAIIETGIKQKIAEHSSIYVGVYFDYGINSIIDSQDQTRQLVEYDAEDPVNFKYNSVFDSGIAKNMRLISYGIKLRYASKM</sequence>
<keyword evidence="1" id="KW-0732">Signal</keyword>
<name>I3CA11_9FLAO</name>
<dbReference type="AlphaFoldDB" id="I3CA11"/>
<reference evidence="3 4" key="1">
    <citation type="submission" date="2012-02" db="EMBL/GenBank/DDBJ databases">
        <title>Improved High-Quality Draft genome of Joostella marina DSM 19592.</title>
        <authorList>
            <consortium name="US DOE Joint Genome Institute (JGI-PGF)"/>
            <person name="Lucas S."/>
            <person name="Copeland A."/>
            <person name="Lapidus A."/>
            <person name="Bruce D."/>
            <person name="Goodwin L."/>
            <person name="Pitluck S."/>
            <person name="Peters L."/>
            <person name="Chertkov O."/>
            <person name="Ovchinnikova G."/>
            <person name="Kyrpides N."/>
            <person name="Mavromatis K."/>
            <person name="Detter J.C."/>
            <person name="Han C."/>
            <person name="Land M."/>
            <person name="Hauser L."/>
            <person name="Markowitz V."/>
            <person name="Cheng J.-F."/>
            <person name="Hugenholtz P."/>
            <person name="Woyke T."/>
            <person name="Wu D."/>
            <person name="Tindall B."/>
            <person name="Brambilla E."/>
            <person name="Klenk H.-P."/>
            <person name="Eisen J.A."/>
        </authorList>
    </citation>
    <scope>NUCLEOTIDE SEQUENCE [LARGE SCALE GENOMIC DNA]</scope>
    <source>
        <strain evidence="3 4">DSM 19592</strain>
    </source>
</reference>
<dbReference type="OrthoDB" id="997094at2"/>
<dbReference type="eggNOG" id="COG2885">
    <property type="taxonomic scope" value="Bacteria"/>
</dbReference>
<dbReference type="InterPro" id="IPR025665">
    <property type="entry name" value="Beta-barrel_OMP_2"/>
</dbReference>
<gene>
    <name evidence="3" type="ORF">JoomaDRAFT_3514</name>
</gene>
<dbReference type="Pfam" id="PF13568">
    <property type="entry name" value="OMP_b-brl_2"/>
    <property type="match status" value="1"/>
</dbReference>
<dbReference type="EMBL" id="JH651379">
    <property type="protein sequence ID" value="EIJ40454.1"/>
    <property type="molecule type" value="Genomic_DNA"/>
</dbReference>
<evidence type="ECO:0000259" key="2">
    <source>
        <dbReference type="Pfam" id="PF13568"/>
    </source>
</evidence>
<protein>
    <recommendedName>
        <fullName evidence="2">Outer membrane protein beta-barrel domain-containing protein</fullName>
    </recommendedName>
</protein>
<dbReference type="STRING" id="926559.JoomaDRAFT_3514"/>
<dbReference type="Proteomes" id="UP000004690">
    <property type="component" value="Unassembled WGS sequence"/>
</dbReference>
<feature type="chain" id="PRO_5003668672" description="Outer membrane protein beta-barrel domain-containing protein" evidence="1">
    <location>
        <begin position="30"/>
        <end position="290"/>
    </location>
</feature>
<keyword evidence="4" id="KW-1185">Reference proteome</keyword>
<evidence type="ECO:0000313" key="4">
    <source>
        <dbReference type="Proteomes" id="UP000004690"/>
    </source>
</evidence>
<dbReference type="RefSeq" id="WP_008614734.1">
    <property type="nucleotide sequence ID" value="NZ_JH651379.1"/>
</dbReference>
<dbReference type="HOGENOM" id="CLU_083578_0_0_10"/>
<proteinExistence type="predicted"/>
<evidence type="ECO:0000256" key="1">
    <source>
        <dbReference type="SAM" id="SignalP"/>
    </source>
</evidence>
<feature type="signal peptide" evidence="1">
    <location>
        <begin position="1"/>
        <end position="29"/>
    </location>
</feature>
<feature type="domain" description="Outer membrane protein beta-barrel" evidence="2">
    <location>
        <begin position="42"/>
        <end position="241"/>
    </location>
</feature>